<dbReference type="EMBL" id="LT553527">
    <property type="protein sequence ID" value="SAM01463.1"/>
    <property type="molecule type" value="Genomic_DNA"/>
</dbReference>
<evidence type="ECO:0000256" key="1">
    <source>
        <dbReference type="ARBA" id="ARBA00023002"/>
    </source>
</evidence>
<dbReference type="InterPro" id="IPR025337">
    <property type="entry name" value="Questin_oxidase-like"/>
</dbReference>
<evidence type="ECO:0000313" key="2">
    <source>
        <dbReference type="EMBL" id="SAM01463.1"/>
    </source>
</evidence>
<gene>
    <name evidence="2" type="primary">ABSGL_07204.1 scaffold 8717</name>
</gene>
<dbReference type="Proteomes" id="UP000078561">
    <property type="component" value="Unassembled WGS sequence"/>
</dbReference>
<dbReference type="OrthoDB" id="10004862at2759"/>
<reference evidence="2" key="1">
    <citation type="submission" date="2016-04" db="EMBL/GenBank/DDBJ databases">
        <authorList>
            <person name="Evans L.H."/>
            <person name="Alamgir A."/>
            <person name="Owens N."/>
            <person name="Weber N.D."/>
            <person name="Virtaneva K."/>
            <person name="Barbian K."/>
            <person name="Babar A."/>
            <person name="Rosenke K."/>
        </authorList>
    </citation>
    <scope>NUCLEOTIDE SEQUENCE [LARGE SCALE GENOMIC DNA]</scope>
    <source>
        <strain evidence="2">CBS 101.48</strain>
    </source>
</reference>
<dbReference type="GO" id="GO:0016491">
    <property type="term" value="F:oxidoreductase activity"/>
    <property type="evidence" value="ECO:0007669"/>
    <property type="project" value="UniProtKB-KW"/>
</dbReference>
<evidence type="ECO:0000313" key="3">
    <source>
        <dbReference type="Proteomes" id="UP000078561"/>
    </source>
</evidence>
<dbReference type="OMA" id="DIVHENH"/>
<organism evidence="2">
    <name type="scientific">Absidia glauca</name>
    <name type="common">Pin mould</name>
    <dbReference type="NCBI Taxonomy" id="4829"/>
    <lineage>
        <taxon>Eukaryota</taxon>
        <taxon>Fungi</taxon>
        <taxon>Fungi incertae sedis</taxon>
        <taxon>Mucoromycota</taxon>
        <taxon>Mucoromycotina</taxon>
        <taxon>Mucoromycetes</taxon>
        <taxon>Mucorales</taxon>
        <taxon>Cunninghamellaceae</taxon>
        <taxon>Absidia</taxon>
    </lineage>
</organism>
<name>A0A163JRW7_ABSGL</name>
<dbReference type="STRING" id="4829.A0A163JRW7"/>
<sequence>MSSVYQPTATNQSLATLHVYKDTHRCRTNYPSSTKISRSTLADILKDTHYMYPMECEQRPNILSRVLLCIFELEGDKDQAVNAYQQLVSSLHLLRPVSISVDIHQGNWKQHFGDTSCYQSYLTFFDTEIEQHGLSFVLTQYLNAMPPSIHSQLQPLVHIAFGLEHDLPLMVSEGLAHLASTLDDASTWILPTHNSNTATNLSSTTTPHCSFDYLLFDCIQSDPRFNGVMEGGRPVAAKIKLLLKNHGPLLQNYLQQWLAPSRSAEQQMDELINVTLRMMETKLLDEPTHQLLASILALRTLSTMWSPEVLSQWIQVQALLMICTFIVQGRPSNTKMNTLGAANITAVELAAQPVLFLQQQDDWSRCIASFISAGPPPCLILTMRSLYKTQQRILGPSSCLRLANTLVASLKEDL</sequence>
<protein>
    <submittedName>
        <fullName evidence="2">Uncharacterized protein</fullName>
    </submittedName>
</protein>
<dbReference type="PANTHER" id="PTHR35870:SF1">
    <property type="entry name" value="PROTEIN, PUTATIVE (AFU_ORTHOLOGUE AFUA_5G03330)-RELATED"/>
    <property type="match status" value="1"/>
</dbReference>
<dbReference type="Pfam" id="PF14027">
    <property type="entry name" value="Questin_oxidase"/>
    <property type="match status" value="1"/>
</dbReference>
<dbReference type="PANTHER" id="PTHR35870">
    <property type="entry name" value="PROTEIN, PUTATIVE (AFU_ORTHOLOGUE AFUA_5G03330)-RELATED"/>
    <property type="match status" value="1"/>
</dbReference>
<keyword evidence="1" id="KW-0560">Oxidoreductase</keyword>
<proteinExistence type="predicted"/>
<keyword evidence="3" id="KW-1185">Reference proteome</keyword>
<dbReference type="InParanoid" id="A0A163JRW7"/>
<accession>A0A163JRW7</accession>
<dbReference type="AlphaFoldDB" id="A0A163JRW7"/>